<accession>A0ABU4VMF8</accession>
<keyword evidence="1" id="KW-1133">Transmembrane helix</keyword>
<evidence type="ECO:0000313" key="2">
    <source>
        <dbReference type="EMBL" id="MDX8152269.1"/>
    </source>
</evidence>
<feature type="transmembrane region" description="Helical" evidence="1">
    <location>
        <begin position="150"/>
        <end position="171"/>
    </location>
</feature>
<feature type="transmembrane region" description="Helical" evidence="1">
    <location>
        <begin position="34"/>
        <end position="52"/>
    </location>
</feature>
<reference evidence="2 3" key="1">
    <citation type="submission" date="2023-11" db="EMBL/GenBank/DDBJ databases">
        <authorList>
            <person name="Xu M."/>
            <person name="Jiang T."/>
        </authorList>
    </citation>
    <scope>NUCLEOTIDE SEQUENCE [LARGE SCALE GENOMIC DNA]</scope>
    <source>
        <strain evidence="2 3">SD</strain>
    </source>
</reference>
<comment type="caution">
    <text evidence="2">The sequence shown here is derived from an EMBL/GenBank/DDBJ whole genome shotgun (WGS) entry which is preliminary data.</text>
</comment>
<feature type="transmembrane region" description="Helical" evidence="1">
    <location>
        <begin position="109"/>
        <end position="130"/>
    </location>
</feature>
<dbReference type="RefSeq" id="WP_319954424.1">
    <property type="nucleotide sequence ID" value="NZ_JAXAVX010000005.1"/>
</dbReference>
<feature type="transmembrane region" description="Helical" evidence="1">
    <location>
        <begin position="83"/>
        <end position="102"/>
    </location>
</feature>
<keyword evidence="1" id="KW-0472">Membrane</keyword>
<proteinExistence type="predicted"/>
<name>A0ABU4VMF8_9ACTN</name>
<keyword evidence="1" id="KW-0812">Transmembrane</keyword>
<evidence type="ECO:0000313" key="3">
    <source>
        <dbReference type="Proteomes" id="UP001277761"/>
    </source>
</evidence>
<sequence length="236" mass="23573">MARGAAALLGLLVALAALLLAAPALPELTPPGRAALVAAVPPIVLLGALAWALGPLTRVPLALAALALAGALLTAAADAQGAHGAATLPEALLAIALGLLFARVFDLGAFVLALPLLVGAVDVATSIGASPAGWPRPLPGGELLTLELPLWGAEAAAGAIPMASVLFLGALQGYAERHHLRPAGTAAAMTAGLVGAYLLEWQTDHPMPQTAFVAAGFLFSASDVLPGWMRRGGLER</sequence>
<gene>
    <name evidence="2" type="ORF">SK069_11730</name>
</gene>
<dbReference type="EMBL" id="JAXAVX010000005">
    <property type="protein sequence ID" value="MDX8152269.1"/>
    <property type="molecule type" value="Genomic_DNA"/>
</dbReference>
<keyword evidence="3" id="KW-1185">Reference proteome</keyword>
<protein>
    <submittedName>
        <fullName evidence="2">Uncharacterized protein</fullName>
    </submittedName>
</protein>
<organism evidence="2 3">
    <name type="scientific">Patulibacter brassicae</name>
    <dbReference type="NCBI Taxonomy" id="1705717"/>
    <lineage>
        <taxon>Bacteria</taxon>
        <taxon>Bacillati</taxon>
        <taxon>Actinomycetota</taxon>
        <taxon>Thermoleophilia</taxon>
        <taxon>Solirubrobacterales</taxon>
        <taxon>Patulibacteraceae</taxon>
        <taxon>Patulibacter</taxon>
    </lineage>
</organism>
<evidence type="ECO:0000256" key="1">
    <source>
        <dbReference type="SAM" id="Phobius"/>
    </source>
</evidence>
<dbReference type="Proteomes" id="UP001277761">
    <property type="component" value="Unassembled WGS sequence"/>
</dbReference>
<feature type="transmembrane region" description="Helical" evidence="1">
    <location>
        <begin position="59"/>
        <end position="77"/>
    </location>
</feature>